<sequence length="105" mass="12118">MESLRQARERNLLNIAKTTSDEDAMLLQRISHRLHQLDEHACGYGLTARQEKRAERLEQQAQDIATKYNKVAYHQSDPRGWSLYLVAPQLNVNSEYDKGLAICPH</sequence>
<dbReference type="AlphaFoldDB" id="A0A0F9VK38"/>
<evidence type="ECO:0000313" key="1">
    <source>
        <dbReference type="EMBL" id="KKN73856.1"/>
    </source>
</evidence>
<proteinExistence type="predicted"/>
<dbReference type="EMBL" id="LAZR01000336">
    <property type="protein sequence ID" value="KKN73856.1"/>
    <property type="molecule type" value="Genomic_DNA"/>
</dbReference>
<accession>A0A0F9VK38</accession>
<protein>
    <submittedName>
        <fullName evidence="1">Uncharacterized protein</fullName>
    </submittedName>
</protein>
<comment type="caution">
    <text evidence="1">The sequence shown here is derived from an EMBL/GenBank/DDBJ whole genome shotgun (WGS) entry which is preliminary data.</text>
</comment>
<name>A0A0F9VK38_9ZZZZ</name>
<reference evidence="1" key="1">
    <citation type="journal article" date="2015" name="Nature">
        <title>Complex archaea that bridge the gap between prokaryotes and eukaryotes.</title>
        <authorList>
            <person name="Spang A."/>
            <person name="Saw J.H."/>
            <person name="Jorgensen S.L."/>
            <person name="Zaremba-Niedzwiedzka K."/>
            <person name="Martijn J."/>
            <person name="Lind A.E."/>
            <person name="van Eijk R."/>
            <person name="Schleper C."/>
            <person name="Guy L."/>
            <person name="Ettema T.J."/>
        </authorList>
    </citation>
    <scope>NUCLEOTIDE SEQUENCE</scope>
</reference>
<organism evidence="1">
    <name type="scientific">marine sediment metagenome</name>
    <dbReference type="NCBI Taxonomy" id="412755"/>
    <lineage>
        <taxon>unclassified sequences</taxon>
        <taxon>metagenomes</taxon>
        <taxon>ecological metagenomes</taxon>
    </lineage>
</organism>
<gene>
    <name evidence="1" type="ORF">LCGC14_0396580</name>
</gene>